<sequence>MTVVAVVLLAVAAAAGAVAWYAVEHRRPEATTRTWLIGAAVPVTLVTAAALFGLAGDPPGSALLNVARVAAVVTAITGGSLVVTALLRLADRGTSTIAEDGVTGDATASVSDPQTLRGGTTIGALERLAVAVTILAGWPEGIAIVLGGKGIGRFPELSQSAAAERFIIGTLASVLWALAAVGVVVTFRT</sequence>
<feature type="transmembrane region" description="Helical" evidence="1">
    <location>
        <begin position="35"/>
        <end position="54"/>
    </location>
</feature>
<comment type="caution">
    <text evidence="2">The sequence shown here is derived from an EMBL/GenBank/DDBJ whole genome shotgun (WGS) entry which is preliminary data.</text>
</comment>
<dbReference type="AlphaFoldDB" id="A0A418KM44"/>
<name>A0A418KM44_9ACTN</name>
<gene>
    <name evidence="2" type="ORF">DY240_19810</name>
</gene>
<keyword evidence="1" id="KW-0812">Transmembrane</keyword>
<proteinExistence type="predicted"/>
<evidence type="ECO:0000313" key="2">
    <source>
        <dbReference type="EMBL" id="RIQ19453.1"/>
    </source>
</evidence>
<reference evidence="2 3" key="1">
    <citation type="submission" date="2018-09" db="EMBL/GenBank/DDBJ databases">
        <title>Isolation, diversity and antifungal activity of actinobacteria from wheat.</title>
        <authorList>
            <person name="Han C."/>
        </authorList>
    </citation>
    <scope>NUCLEOTIDE SEQUENCE [LARGE SCALE GENOMIC DNA]</scope>
    <source>
        <strain evidence="2 3">NEAU-YY265</strain>
    </source>
</reference>
<keyword evidence="3" id="KW-1185">Reference proteome</keyword>
<feature type="transmembrane region" description="Helical" evidence="1">
    <location>
        <begin position="128"/>
        <end position="146"/>
    </location>
</feature>
<dbReference type="RefSeq" id="WP_119661577.1">
    <property type="nucleotide sequence ID" value="NZ_QUAL01000183.1"/>
</dbReference>
<dbReference type="EMBL" id="QUAL01000183">
    <property type="protein sequence ID" value="RIQ19453.1"/>
    <property type="molecule type" value="Genomic_DNA"/>
</dbReference>
<keyword evidence="1" id="KW-1133">Transmembrane helix</keyword>
<dbReference type="Proteomes" id="UP000284057">
    <property type="component" value="Unassembled WGS sequence"/>
</dbReference>
<protein>
    <submittedName>
        <fullName evidence="2">Uncharacterized protein</fullName>
    </submittedName>
</protein>
<evidence type="ECO:0000313" key="3">
    <source>
        <dbReference type="Proteomes" id="UP000284057"/>
    </source>
</evidence>
<feature type="transmembrane region" description="Helical" evidence="1">
    <location>
        <begin position="66"/>
        <end position="87"/>
    </location>
</feature>
<accession>A0A418KM44</accession>
<dbReference type="OrthoDB" id="3388334at2"/>
<keyword evidence="1" id="KW-0472">Membrane</keyword>
<organism evidence="2 3">
    <name type="scientific">Jiangella rhizosphaerae</name>
    <dbReference type="NCBI Taxonomy" id="2293569"/>
    <lineage>
        <taxon>Bacteria</taxon>
        <taxon>Bacillati</taxon>
        <taxon>Actinomycetota</taxon>
        <taxon>Actinomycetes</taxon>
        <taxon>Jiangellales</taxon>
        <taxon>Jiangellaceae</taxon>
        <taxon>Jiangella</taxon>
    </lineage>
</organism>
<evidence type="ECO:0000256" key="1">
    <source>
        <dbReference type="SAM" id="Phobius"/>
    </source>
</evidence>
<feature type="transmembrane region" description="Helical" evidence="1">
    <location>
        <begin position="166"/>
        <end position="187"/>
    </location>
</feature>